<gene>
    <name evidence="1" type="ORF">QF030_001103</name>
</gene>
<proteinExistence type="predicted"/>
<comment type="caution">
    <text evidence="1">The sequence shown here is derived from an EMBL/GenBank/DDBJ whole genome shotgun (WGS) entry which is preliminary data.</text>
</comment>
<organism evidence="1 2">
    <name type="scientific">Streptomyces rishiriensis</name>
    <dbReference type="NCBI Taxonomy" id="68264"/>
    <lineage>
        <taxon>Bacteria</taxon>
        <taxon>Bacillati</taxon>
        <taxon>Actinomycetota</taxon>
        <taxon>Actinomycetes</taxon>
        <taxon>Kitasatosporales</taxon>
        <taxon>Streptomycetaceae</taxon>
        <taxon>Streptomyces</taxon>
    </lineage>
</organism>
<reference evidence="1 2" key="1">
    <citation type="submission" date="2023-07" db="EMBL/GenBank/DDBJ databases">
        <title>Comparative genomics of wheat-associated soil bacteria to identify genetic determinants of phenazine resistance.</title>
        <authorList>
            <person name="Mouncey N."/>
        </authorList>
    </citation>
    <scope>NUCLEOTIDE SEQUENCE [LARGE SCALE GENOMIC DNA]</scope>
    <source>
        <strain evidence="1 2">B2I6</strain>
    </source>
</reference>
<accession>A0ABU0NIM7</accession>
<keyword evidence="2" id="KW-1185">Reference proteome</keyword>
<dbReference type="EMBL" id="JAUSWV010000002">
    <property type="protein sequence ID" value="MDQ0578925.1"/>
    <property type="molecule type" value="Genomic_DNA"/>
</dbReference>
<evidence type="ECO:0000313" key="2">
    <source>
        <dbReference type="Proteomes" id="UP001230654"/>
    </source>
</evidence>
<dbReference type="Proteomes" id="UP001230654">
    <property type="component" value="Unassembled WGS sequence"/>
</dbReference>
<name>A0ABU0NIM7_STRRH</name>
<evidence type="ECO:0000313" key="1">
    <source>
        <dbReference type="EMBL" id="MDQ0578925.1"/>
    </source>
</evidence>
<sequence length="35" mass="3983">MGMPKQRLEMTMSVWGSALLDARFQPQERSAFPKG</sequence>
<protein>
    <submittedName>
        <fullName evidence="1">Uncharacterized protein</fullName>
    </submittedName>
</protein>